<dbReference type="GO" id="GO:0019894">
    <property type="term" value="F:kinesin binding"/>
    <property type="evidence" value="ECO:0007669"/>
    <property type="project" value="TreeGrafter"/>
</dbReference>
<protein>
    <submittedName>
        <fullName evidence="10">JIP_LZII domain-containing protein</fullName>
    </submittedName>
</protein>
<dbReference type="FunFam" id="1.20.5.1000:FF:000001">
    <property type="entry name" value="C-Jun-amino-terminal kinase-interacting protein 3 isoform X2"/>
    <property type="match status" value="1"/>
</dbReference>
<dbReference type="EMBL" id="UXUI01008487">
    <property type="protein sequence ID" value="VDD91632.1"/>
    <property type="molecule type" value="Genomic_DNA"/>
</dbReference>
<dbReference type="AlphaFoldDB" id="A0A0N4V8W8"/>
<dbReference type="GO" id="GO:0005078">
    <property type="term" value="F:MAP-kinase scaffold activity"/>
    <property type="evidence" value="ECO:0007669"/>
    <property type="project" value="InterPro"/>
</dbReference>
<feature type="coiled-coil region" evidence="5">
    <location>
        <begin position="26"/>
        <end position="81"/>
    </location>
</feature>
<feature type="domain" description="JNK-interacting protein leucine zipper II" evidence="7">
    <location>
        <begin position="1"/>
        <end position="69"/>
    </location>
</feature>
<dbReference type="Proteomes" id="UP000274131">
    <property type="component" value="Unassembled WGS sequence"/>
</dbReference>
<reference evidence="10" key="1">
    <citation type="submission" date="2016-04" db="UniProtKB">
        <authorList>
            <consortium name="WormBaseParasite"/>
        </authorList>
    </citation>
    <scope>IDENTIFICATION</scope>
</reference>
<organism evidence="10">
    <name type="scientific">Enterobius vermicularis</name>
    <name type="common">Human pinworm</name>
    <dbReference type="NCBI Taxonomy" id="51028"/>
    <lineage>
        <taxon>Eukaryota</taxon>
        <taxon>Metazoa</taxon>
        <taxon>Ecdysozoa</taxon>
        <taxon>Nematoda</taxon>
        <taxon>Chromadorea</taxon>
        <taxon>Rhabditida</taxon>
        <taxon>Spirurina</taxon>
        <taxon>Oxyuridomorpha</taxon>
        <taxon>Oxyuroidea</taxon>
        <taxon>Oxyuridae</taxon>
        <taxon>Enterobius</taxon>
    </lineage>
</organism>
<dbReference type="Pfam" id="PF19056">
    <property type="entry name" value="WD40_2"/>
    <property type="match status" value="1"/>
</dbReference>
<proteinExistence type="inferred from homology"/>
<name>A0A0N4V8W8_ENTVE</name>
<dbReference type="Pfam" id="PF16471">
    <property type="entry name" value="JIP_LZII"/>
    <property type="match status" value="1"/>
</dbReference>
<evidence type="ECO:0000313" key="10">
    <source>
        <dbReference type="WBParaSite" id="EVEC_0000683501-mRNA-1"/>
    </source>
</evidence>
<dbReference type="GO" id="GO:0005737">
    <property type="term" value="C:cytoplasm"/>
    <property type="evidence" value="ECO:0007669"/>
    <property type="project" value="UniProtKB-SubCell"/>
</dbReference>
<evidence type="ECO:0000256" key="3">
    <source>
        <dbReference type="ARBA" id="ARBA00022490"/>
    </source>
</evidence>
<evidence type="ECO:0000259" key="7">
    <source>
        <dbReference type="Pfam" id="PF16471"/>
    </source>
</evidence>
<keyword evidence="3" id="KW-0963">Cytoplasm</keyword>
<dbReference type="InterPro" id="IPR032486">
    <property type="entry name" value="JIP_LZII"/>
</dbReference>
<comment type="subcellular location">
    <subcellularLocation>
        <location evidence="1">Cytoplasm</location>
    </subcellularLocation>
</comment>
<dbReference type="GO" id="GO:0016192">
    <property type="term" value="P:vesicle-mediated transport"/>
    <property type="evidence" value="ECO:0007669"/>
    <property type="project" value="TreeGrafter"/>
</dbReference>
<dbReference type="OrthoDB" id="10256043at2759"/>
<evidence type="ECO:0000256" key="1">
    <source>
        <dbReference type="ARBA" id="ARBA00004496"/>
    </source>
</evidence>
<dbReference type="STRING" id="51028.A0A0N4V8W8"/>
<feature type="region of interest" description="Disordered" evidence="6">
    <location>
        <begin position="385"/>
        <end position="421"/>
    </location>
</feature>
<dbReference type="WBParaSite" id="EVEC_0000683501-mRNA-1">
    <property type="protein sequence ID" value="EVEC_0000683501-mRNA-1"/>
    <property type="gene ID" value="EVEC_0000683501"/>
</dbReference>
<dbReference type="GO" id="GO:0030159">
    <property type="term" value="F:signaling receptor complex adaptor activity"/>
    <property type="evidence" value="ECO:0007669"/>
    <property type="project" value="TreeGrafter"/>
</dbReference>
<evidence type="ECO:0000256" key="2">
    <source>
        <dbReference type="ARBA" id="ARBA00009866"/>
    </source>
</evidence>
<dbReference type="GO" id="GO:0008432">
    <property type="term" value="F:JUN kinase binding"/>
    <property type="evidence" value="ECO:0007669"/>
    <property type="project" value="TreeGrafter"/>
</dbReference>
<evidence type="ECO:0000313" key="9">
    <source>
        <dbReference type="Proteomes" id="UP000274131"/>
    </source>
</evidence>
<evidence type="ECO:0000256" key="6">
    <source>
        <dbReference type="SAM" id="MobiDB-lite"/>
    </source>
</evidence>
<evidence type="ECO:0000313" key="8">
    <source>
        <dbReference type="EMBL" id="VDD91632.1"/>
    </source>
</evidence>
<dbReference type="PANTHER" id="PTHR13886">
    <property type="entry name" value="JNK/SAPK-ASSOCIATED PROTEIN"/>
    <property type="match status" value="1"/>
</dbReference>
<sequence>MGREVENLIKENTELLETKNALNIVKNDLIARVDELSSEQDILREEIRSLEMVRAKMNDRIKELETELRDMKEKSEGRGDEDQVGIFGPCSNAYKEKLMELQEAVKWTELQRAKRMNAMQANKKSGSIWDLYAFVAFLVPLTIRNRFASKARSRRKTSKNVDFMDPDLASERRAAERRQQYKIVREHIRKEEGDRVHVNGWSLPANSTEETGSSSIPIPVFCRPLLDLDPSLKIWCASGVTLRGGKNAESEFINDEKLPSLIVGDDSSLLPVNDFSKKRFQSTEMSALESSSLLWVCSSNQDKSHVGLLDCNNPNGLVGSFSVPSAQILCVSSVPGVRESECFLVDNGWKAFVKGGGYVKDLPSDITDQDEFGTVQWTELRKLDSGEEGTPTYCGLEQKPSPKRSRDSIFSDTELSKTGDGQYSRLPVHIKQELEKYEKCDGDLSAQPTMWLGTQNEYILIHSAVTEWQKCLRKVKMPDAVLYIQYCEGRVFAALANGSNLGKATSSVRSLTVVGNFLWAAYRNCVVIIDPKELIIVKAIAVHPRRDSQVRHMQWIGDGVWLSIRLDSTLRLYHAHTHIHLQDVDIEPYITKMLGTNKLDFAYMRTTALLVACRRLWMGTGTGLIVSVPFCEKFQATGKDEVHGPGGLIRVYSDRIADEEAVSKSFIPYCDMTKAQLSFHGHKDPVKFLLAVPDDNGSRKAQQNKQQKLLIASGGDGYIDFRMGNTFKKSLIRLSSYLIYHLDKI</sequence>
<dbReference type="InterPro" id="IPR011047">
    <property type="entry name" value="Quinoprotein_ADH-like_sf"/>
</dbReference>
<reference evidence="8 9" key="2">
    <citation type="submission" date="2018-10" db="EMBL/GenBank/DDBJ databases">
        <authorList>
            <consortium name="Pathogen Informatics"/>
        </authorList>
    </citation>
    <scope>NUCLEOTIDE SEQUENCE [LARGE SCALE GENOMIC DNA]</scope>
</reference>
<dbReference type="Gene3D" id="1.20.5.1000">
    <property type="entry name" value="arf6 gtpase in complex with a specific effector, jip4"/>
    <property type="match status" value="1"/>
</dbReference>
<dbReference type="SUPFAM" id="SSF50998">
    <property type="entry name" value="Quinoprotein alcohol dehydrogenase-like"/>
    <property type="match status" value="1"/>
</dbReference>
<comment type="similarity">
    <text evidence="2">Belongs to the JIP scaffold family.</text>
</comment>
<gene>
    <name evidence="8" type="ORF">EVEC_LOCUS6383</name>
</gene>
<evidence type="ECO:0000256" key="4">
    <source>
        <dbReference type="ARBA" id="ARBA00023054"/>
    </source>
</evidence>
<feature type="compositionally biased region" description="Basic and acidic residues" evidence="6">
    <location>
        <begin position="404"/>
        <end position="417"/>
    </location>
</feature>
<keyword evidence="4 5" id="KW-0175">Coiled coil</keyword>
<dbReference type="PANTHER" id="PTHR13886:SF4">
    <property type="entry name" value="JNK-INTERACTING PROTEIN 3"/>
    <property type="match status" value="1"/>
</dbReference>
<evidence type="ECO:0000256" key="5">
    <source>
        <dbReference type="SAM" id="Coils"/>
    </source>
</evidence>
<dbReference type="InterPro" id="IPR039911">
    <property type="entry name" value="JIP3/JIP4"/>
</dbReference>
<accession>A0A0N4V8W8</accession>
<keyword evidence="9" id="KW-1185">Reference proteome</keyword>